<keyword evidence="5" id="KW-0808">Transferase</keyword>
<dbReference type="EMBL" id="PDCK01000045">
    <property type="protein sequence ID" value="PRQ19892.1"/>
    <property type="molecule type" value="Genomic_DNA"/>
</dbReference>
<dbReference type="GO" id="GO:0008168">
    <property type="term" value="F:methyltransferase activity"/>
    <property type="evidence" value="ECO:0007669"/>
    <property type="project" value="UniProtKB-KW"/>
</dbReference>
<comment type="caution">
    <text evidence="5">The sequence shown here is derived from an EMBL/GenBank/DDBJ whole genome shotgun (WGS) entry which is preliminary data.</text>
</comment>
<dbReference type="OMA" id="QVYWHAS"/>
<dbReference type="Gene3D" id="3.40.50.150">
    <property type="entry name" value="Vaccinia Virus protein VP39"/>
    <property type="match status" value="1"/>
</dbReference>
<keyword evidence="2 5" id="KW-0489">Methyltransferase</keyword>
<dbReference type="CDD" id="cd02440">
    <property type="entry name" value="AdoMet_MTases"/>
    <property type="match status" value="1"/>
</dbReference>
<sequence>MYNVRHKIKNGHIVLDVGCGWGSPSLYIAQKYKKCKVTGICISATHKAFIEEQCRNRQLENVKIIIADISTFEIEASYDRIFCSKCLRMMFLLSIIGLSMGSIMHKQGKIKPSLQTSYSQVYWHASDTKHSRKPFCLCSEEWLKRMD</sequence>
<comment type="similarity">
    <text evidence="1">Belongs to the CFA/CMAS family.</text>
</comment>
<accession>A0A2P6PD90</accession>
<keyword evidence="3" id="KW-0949">S-adenosyl-L-methionine</keyword>
<evidence type="ECO:0000256" key="1">
    <source>
        <dbReference type="ARBA" id="ARBA00010815"/>
    </source>
</evidence>
<dbReference type="STRING" id="74649.A0A2P6PD90"/>
<feature type="domain" description="Methyltransferase" evidence="4">
    <location>
        <begin position="14"/>
        <end position="89"/>
    </location>
</feature>
<dbReference type="Proteomes" id="UP000238479">
    <property type="component" value="Chromosome 7"/>
</dbReference>
<dbReference type="AlphaFoldDB" id="A0A2P6PD90"/>
<dbReference type="SUPFAM" id="SSF53335">
    <property type="entry name" value="S-adenosyl-L-methionine-dependent methyltransferases"/>
    <property type="match status" value="1"/>
</dbReference>
<evidence type="ECO:0000256" key="3">
    <source>
        <dbReference type="ARBA" id="ARBA00022691"/>
    </source>
</evidence>
<dbReference type="GO" id="GO:0032259">
    <property type="term" value="P:methylation"/>
    <property type="evidence" value="ECO:0007669"/>
    <property type="project" value="UniProtKB-KW"/>
</dbReference>
<dbReference type="EC" id="2.1.1.300" evidence="5"/>
<proteinExistence type="inferred from homology"/>
<dbReference type="PANTHER" id="PTHR43832:SF1">
    <property type="entry name" value="S-ADENOSYL-L-METHIONINE-DEPENDENT METHYLTRANSFERASES SUPERFAMILY PROTEIN"/>
    <property type="match status" value="1"/>
</dbReference>
<dbReference type="InterPro" id="IPR041698">
    <property type="entry name" value="Methyltransf_25"/>
</dbReference>
<evidence type="ECO:0000256" key="2">
    <source>
        <dbReference type="ARBA" id="ARBA00022603"/>
    </source>
</evidence>
<dbReference type="PANTHER" id="PTHR43832">
    <property type="match status" value="1"/>
</dbReference>
<evidence type="ECO:0000259" key="4">
    <source>
        <dbReference type="Pfam" id="PF13649"/>
    </source>
</evidence>
<dbReference type="Gramene" id="PRQ19892">
    <property type="protein sequence ID" value="PRQ19892"/>
    <property type="gene ID" value="RchiOBHm_Chr7g0222271"/>
</dbReference>
<protein>
    <submittedName>
        <fullName evidence="5">Putative pavine N-methyltransferase</fullName>
        <ecNumber evidence="5">2.1.1.300</ecNumber>
    </submittedName>
</protein>
<name>A0A2P6PD90_ROSCH</name>
<dbReference type="InterPro" id="IPR029063">
    <property type="entry name" value="SAM-dependent_MTases_sf"/>
</dbReference>
<reference evidence="5 6" key="1">
    <citation type="journal article" date="2018" name="Nat. Genet.">
        <title>The Rosa genome provides new insights in the design of modern roses.</title>
        <authorList>
            <person name="Bendahmane M."/>
        </authorList>
    </citation>
    <scope>NUCLEOTIDE SEQUENCE [LARGE SCALE GENOMIC DNA]</scope>
    <source>
        <strain evidence="6">cv. Old Blush</strain>
    </source>
</reference>
<dbReference type="Pfam" id="PF13649">
    <property type="entry name" value="Methyltransf_25"/>
    <property type="match status" value="1"/>
</dbReference>
<keyword evidence="6" id="KW-1185">Reference proteome</keyword>
<organism evidence="5 6">
    <name type="scientific">Rosa chinensis</name>
    <name type="common">China rose</name>
    <dbReference type="NCBI Taxonomy" id="74649"/>
    <lineage>
        <taxon>Eukaryota</taxon>
        <taxon>Viridiplantae</taxon>
        <taxon>Streptophyta</taxon>
        <taxon>Embryophyta</taxon>
        <taxon>Tracheophyta</taxon>
        <taxon>Spermatophyta</taxon>
        <taxon>Magnoliopsida</taxon>
        <taxon>eudicotyledons</taxon>
        <taxon>Gunneridae</taxon>
        <taxon>Pentapetalae</taxon>
        <taxon>rosids</taxon>
        <taxon>fabids</taxon>
        <taxon>Rosales</taxon>
        <taxon>Rosaceae</taxon>
        <taxon>Rosoideae</taxon>
        <taxon>Rosoideae incertae sedis</taxon>
        <taxon>Rosa</taxon>
    </lineage>
</organism>
<evidence type="ECO:0000313" key="6">
    <source>
        <dbReference type="Proteomes" id="UP000238479"/>
    </source>
</evidence>
<gene>
    <name evidence="5" type="ORF">RchiOBHm_Chr7g0222271</name>
</gene>
<evidence type="ECO:0000313" key="5">
    <source>
        <dbReference type="EMBL" id="PRQ19892.1"/>
    </source>
</evidence>